<evidence type="ECO:0000313" key="3">
    <source>
        <dbReference type="Proteomes" id="UP000219338"/>
    </source>
</evidence>
<evidence type="ECO:0000256" key="1">
    <source>
        <dbReference type="SAM" id="MobiDB-lite"/>
    </source>
</evidence>
<dbReference type="OrthoDB" id="2939871at2759"/>
<proteinExistence type="predicted"/>
<gene>
    <name evidence="2" type="ORF">ARMOST_10903</name>
</gene>
<feature type="compositionally biased region" description="Basic and acidic residues" evidence="1">
    <location>
        <begin position="15"/>
        <end position="29"/>
    </location>
</feature>
<accession>A0A284RFL9</accession>
<feature type="compositionally biased region" description="Basic and acidic residues" evidence="1">
    <location>
        <begin position="255"/>
        <end position="266"/>
    </location>
</feature>
<feature type="compositionally biased region" description="Basic residues" evidence="1">
    <location>
        <begin position="237"/>
        <end position="254"/>
    </location>
</feature>
<reference evidence="3" key="1">
    <citation type="journal article" date="2017" name="Nat. Ecol. Evol.">
        <title>Genome expansion and lineage-specific genetic innovations in the forest pathogenic fungi Armillaria.</title>
        <authorList>
            <person name="Sipos G."/>
            <person name="Prasanna A.N."/>
            <person name="Walter M.C."/>
            <person name="O'Connor E."/>
            <person name="Balint B."/>
            <person name="Krizsan K."/>
            <person name="Kiss B."/>
            <person name="Hess J."/>
            <person name="Varga T."/>
            <person name="Slot J."/>
            <person name="Riley R."/>
            <person name="Boka B."/>
            <person name="Rigling D."/>
            <person name="Barry K."/>
            <person name="Lee J."/>
            <person name="Mihaltcheva S."/>
            <person name="LaButti K."/>
            <person name="Lipzen A."/>
            <person name="Waldron R."/>
            <person name="Moloney N.M."/>
            <person name="Sperisen C."/>
            <person name="Kredics L."/>
            <person name="Vagvoelgyi C."/>
            <person name="Patrignani A."/>
            <person name="Fitzpatrick D."/>
            <person name="Nagy I."/>
            <person name="Doyle S."/>
            <person name="Anderson J.B."/>
            <person name="Grigoriev I.V."/>
            <person name="Gueldener U."/>
            <person name="Muensterkoetter M."/>
            <person name="Nagy L.G."/>
        </authorList>
    </citation>
    <scope>NUCLEOTIDE SEQUENCE [LARGE SCALE GENOMIC DNA]</scope>
    <source>
        <strain evidence="3">C18/9</strain>
    </source>
</reference>
<organism evidence="2 3">
    <name type="scientific">Armillaria ostoyae</name>
    <name type="common">Armillaria root rot fungus</name>
    <dbReference type="NCBI Taxonomy" id="47428"/>
    <lineage>
        <taxon>Eukaryota</taxon>
        <taxon>Fungi</taxon>
        <taxon>Dikarya</taxon>
        <taxon>Basidiomycota</taxon>
        <taxon>Agaricomycotina</taxon>
        <taxon>Agaricomycetes</taxon>
        <taxon>Agaricomycetidae</taxon>
        <taxon>Agaricales</taxon>
        <taxon>Marasmiineae</taxon>
        <taxon>Physalacriaceae</taxon>
        <taxon>Armillaria</taxon>
    </lineage>
</organism>
<feature type="region of interest" description="Disordered" evidence="1">
    <location>
        <begin position="236"/>
        <end position="266"/>
    </location>
</feature>
<dbReference type="OMA" id="PSDEVEW"/>
<sequence>MSTVPFEEPLQSGVDRFHRSIQDDEKGDTPLEVTDTVEARISLPLHLPPLSTYLDDLGKIIAGNYSSPASSNDSKELVSNKENPTHLALVSREAQVDRIFHDALSRDRPLPNGLHGETDTDYLAYPSTGAESVCAPGCTICGLRILAPYSTKLSQKVHSFLSKQHNRVHNIDIDAVNSLLLNTTSQAFLEDYLALHAPFEPESDDNPDVAELNAGTDKVEDVSVDPGDSVIAVEKKGRAKTRARARKRKRKIVHPPKEDKDDTKENVPEILEEPTKDPLRWIRDLPPMKPLSTKEIQENDGGAAANKGPNEFLPSDEVEWMKKIMKTAYSNDTCPKPRYKLKRN</sequence>
<feature type="region of interest" description="Disordered" evidence="1">
    <location>
        <begin position="1"/>
        <end position="29"/>
    </location>
</feature>
<keyword evidence="3" id="KW-1185">Reference proteome</keyword>
<dbReference type="AlphaFoldDB" id="A0A284RFL9"/>
<dbReference type="EMBL" id="FUEG01000008">
    <property type="protein sequence ID" value="SJL07553.1"/>
    <property type="molecule type" value="Genomic_DNA"/>
</dbReference>
<protein>
    <submittedName>
        <fullName evidence="2">Uncharacterized protein</fullName>
    </submittedName>
</protein>
<name>A0A284RFL9_ARMOS</name>
<dbReference type="Proteomes" id="UP000219338">
    <property type="component" value="Unassembled WGS sequence"/>
</dbReference>
<evidence type="ECO:0000313" key="2">
    <source>
        <dbReference type="EMBL" id="SJL07553.1"/>
    </source>
</evidence>